<evidence type="ECO:0000313" key="3">
    <source>
        <dbReference type="EMBL" id="KAG5176697.1"/>
    </source>
</evidence>
<dbReference type="Pfam" id="PF00679">
    <property type="entry name" value="EFG_C"/>
    <property type="match status" value="1"/>
</dbReference>
<evidence type="ECO:0000259" key="2">
    <source>
        <dbReference type="PROSITE" id="PS51722"/>
    </source>
</evidence>
<dbReference type="InterPro" id="IPR009000">
    <property type="entry name" value="Transl_B-barrel_sf"/>
</dbReference>
<dbReference type="Proteomes" id="UP000664859">
    <property type="component" value="Unassembled WGS sequence"/>
</dbReference>
<dbReference type="Pfam" id="PF00009">
    <property type="entry name" value="GTP_EFTU"/>
    <property type="match status" value="1"/>
</dbReference>
<comment type="subcellular location">
    <subcellularLocation>
        <location evidence="1">Plastid</location>
        <location evidence="1">Chloroplast</location>
    </subcellularLocation>
</comment>
<dbReference type="GO" id="GO:0009507">
    <property type="term" value="C:chloroplast"/>
    <property type="evidence" value="ECO:0007669"/>
    <property type="project" value="UniProtKB-SubCell"/>
</dbReference>
<dbReference type="GO" id="GO:0003924">
    <property type="term" value="F:GTPase activity"/>
    <property type="evidence" value="ECO:0007669"/>
    <property type="project" value="InterPro"/>
</dbReference>
<dbReference type="InterPro" id="IPR000640">
    <property type="entry name" value="EFG_V-like"/>
</dbReference>
<dbReference type="Pfam" id="PF21018">
    <property type="entry name" value="BipA_C"/>
    <property type="match status" value="1"/>
</dbReference>
<organism evidence="3 4">
    <name type="scientific">Tribonema minus</name>
    <dbReference type="NCBI Taxonomy" id="303371"/>
    <lineage>
        <taxon>Eukaryota</taxon>
        <taxon>Sar</taxon>
        <taxon>Stramenopiles</taxon>
        <taxon>Ochrophyta</taxon>
        <taxon>PX clade</taxon>
        <taxon>Xanthophyceae</taxon>
        <taxon>Tribonematales</taxon>
        <taxon>Tribonemataceae</taxon>
        <taxon>Tribonema</taxon>
    </lineage>
</organism>
<evidence type="ECO:0000256" key="1">
    <source>
        <dbReference type="ARBA" id="ARBA00004229"/>
    </source>
</evidence>
<dbReference type="SUPFAM" id="SSF50447">
    <property type="entry name" value="Translation proteins"/>
    <property type="match status" value="1"/>
</dbReference>
<dbReference type="CDD" id="cd03710">
    <property type="entry name" value="BipA_TypA_C"/>
    <property type="match status" value="1"/>
</dbReference>
<dbReference type="Gene3D" id="3.30.70.870">
    <property type="entry name" value="Elongation Factor G (Translational Gtpase), domain 3"/>
    <property type="match status" value="1"/>
</dbReference>
<dbReference type="Gene3D" id="2.40.50.250">
    <property type="entry name" value="bipa protein"/>
    <property type="match status" value="1"/>
</dbReference>
<dbReference type="OrthoDB" id="364892at2759"/>
<protein>
    <submittedName>
        <fullName evidence="3">MBipA, mitochondrial GTPase</fullName>
    </submittedName>
</protein>
<dbReference type="PROSITE" id="PS51722">
    <property type="entry name" value="G_TR_2"/>
    <property type="match status" value="1"/>
</dbReference>
<dbReference type="PANTHER" id="PTHR42908">
    <property type="entry name" value="TRANSLATION ELONGATION FACTOR-RELATED"/>
    <property type="match status" value="1"/>
</dbReference>
<dbReference type="Gene3D" id="2.40.30.10">
    <property type="entry name" value="Translation factors"/>
    <property type="match status" value="1"/>
</dbReference>
<dbReference type="Gene3D" id="3.40.50.300">
    <property type="entry name" value="P-loop containing nucleotide triphosphate hydrolases"/>
    <property type="match status" value="1"/>
</dbReference>
<dbReference type="GO" id="GO:0005525">
    <property type="term" value="F:GTP binding"/>
    <property type="evidence" value="ECO:0007669"/>
    <property type="project" value="InterPro"/>
</dbReference>
<dbReference type="InterPro" id="IPR035647">
    <property type="entry name" value="EFG_III/V"/>
</dbReference>
<dbReference type="InterPro" id="IPR000795">
    <property type="entry name" value="T_Tr_GTP-bd_dom"/>
</dbReference>
<dbReference type="GO" id="GO:0005829">
    <property type="term" value="C:cytosol"/>
    <property type="evidence" value="ECO:0007669"/>
    <property type="project" value="TreeGrafter"/>
</dbReference>
<dbReference type="FunFam" id="2.40.50.250:FF:000001">
    <property type="entry name" value="GTP-binding protein TypA"/>
    <property type="match status" value="1"/>
</dbReference>
<feature type="domain" description="Tr-type G" evidence="2">
    <location>
        <begin position="50"/>
        <end position="253"/>
    </location>
</feature>
<dbReference type="AlphaFoldDB" id="A0A836C927"/>
<evidence type="ECO:0000313" key="4">
    <source>
        <dbReference type="Proteomes" id="UP000664859"/>
    </source>
</evidence>
<dbReference type="PROSITE" id="PS00301">
    <property type="entry name" value="G_TR_1"/>
    <property type="match status" value="1"/>
</dbReference>
<comment type="caution">
    <text evidence="3">The sequence shown here is derived from an EMBL/GenBank/DDBJ whole genome shotgun (WGS) entry which is preliminary data.</text>
</comment>
<dbReference type="SUPFAM" id="SSF52540">
    <property type="entry name" value="P-loop containing nucleoside triphosphate hydrolases"/>
    <property type="match status" value="1"/>
</dbReference>
<dbReference type="InterPro" id="IPR048876">
    <property type="entry name" value="BipA_C"/>
</dbReference>
<reference evidence="3" key="1">
    <citation type="submission" date="2021-02" db="EMBL/GenBank/DDBJ databases">
        <title>First Annotated Genome of the Yellow-green Alga Tribonema minus.</title>
        <authorList>
            <person name="Mahan K.M."/>
        </authorList>
    </citation>
    <scope>NUCLEOTIDE SEQUENCE</scope>
    <source>
        <strain evidence="3">UTEX B ZZ1240</strain>
    </source>
</reference>
<dbReference type="PRINTS" id="PR00315">
    <property type="entry name" value="ELONGATNFCT"/>
</dbReference>
<dbReference type="InterPro" id="IPR027417">
    <property type="entry name" value="P-loop_NTPase"/>
</dbReference>
<dbReference type="InterPro" id="IPR042116">
    <property type="entry name" value="TypA/BipA_C"/>
</dbReference>
<keyword evidence="4" id="KW-1185">Reference proteome</keyword>
<dbReference type="Gene3D" id="3.30.70.240">
    <property type="match status" value="1"/>
</dbReference>
<dbReference type="FunFam" id="3.30.70.240:FF:000002">
    <property type="entry name" value="GTP-binding protein TypA"/>
    <property type="match status" value="1"/>
</dbReference>
<dbReference type="GO" id="GO:1990904">
    <property type="term" value="C:ribonucleoprotein complex"/>
    <property type="evidence" value="ECO:0007669"/>
    <property type="project" value="TreeGrafter"/>
</dbReference>
<gene>
    <name evidence="3" type="ORF">JKP88DRAFT_202887</name>
</gene>
<sequence length="671" mass="71076">MLAACRLARRAHCCASRSRVLLRNQQARLLSAEPASDASDVRSTLACAPEFIRNVAIIAHVDHGKTTMVDKLLRACTPASTTHTERLMDSMDLEQERGITIMSKCTRLDYGSYTLNVVDTPGHADFGGEVERILSMVEGVLLVVDATEGPMSQTKFVLGKALAAGLRPVVVINKVDRDSARLSGDVENELFDLFVNLGADDAQLEYPTLYASGRAGWATTHLDNAVVWSKAPPPALRMEALLDAILEHVPPPCGAAALEEPFALAVNNIGADNFLGPLTTGKVESGVLRVGAMARWLARDGQSQGAPAKVAQVFVTRGTTREPLIGAAGAGDIVTIAGIGGAVGDTITAAEGGVDAPLATPPLPPPTLSMTFGANDGPLGGTEGSTLTASAIRARLERETENNVTLRVAQCVTDVDKVDVFGRGEMQLGILIETLRREGFEFVVSPPRVLTAVGEQGEALEPYEEVTVDVDAEHSGLIIDRLTGNRRGSLIEIKDSSEGKTRLLFTIPSRGLLGFGPEARSATRGSAIVNSVFSHMGAHCGTLGGLSPGKLVSMERGKATAYALFSVQDRGTLFVEVGDEVYGGMVIGECARAGDLEVNPCRAKKVSNVRSVSADEKLTVAPPRRLSVEELIAYMGEDEMLEVTPKSVRLRKAALDPAARAKISKAKRPSS</sequence>
<dbReference type="EMBL" id="JAFCMP010000534">
    <property type="protein sequence ID" value="KAG5176697.1"/>
    <property type="molecule type" value="Genomic_DNA"/>
</dbReference>
<dbReference type="NCBIfam" id="TIGR00231">
    <property type="entry name" value="small_GTP"/>
    <property type="match status" value="1"/>
</dbReference>
<dbReference type="InterPro" id="IPR047041">
    <property type="entry name" value="BipA_GTP-bd_dom"/>
</dbReference>
<accession>A0A836C927</accession>
<dbReference type="SUPFAM" id="SSF54980">
    <property type="entry name" value="EF-G C-terminal domain-like"/>
    <property type="match status" value="2"/>
</dbReference>
<dbReference type="InterPro" id="IPR005225">
    <property type="entry name" value="Small_GTP-bd"/>
</dbReference>
<dbReference type="InterPro" id="IPR031157">
    <property type="entry name" value="G_TR_CS"/>
</dbReference>
<dbReference type="PANTHER" id="PTHR42908:SF8">
    <property type="entry name" value="TR-TYPE G DOMAIN-CONTAINING PROTEIN"/>
    <property type="match status" value="1"/>
</dbReference>
<name>A0A836C927_9STRA</name>
<dbReference type="InterPro" id="IPR035651">
    <property type="entry name" value="BipA_V"/>
</dbReference>
<dbReference type="CDD" id="cd01891">
    <property type="entry name" value="TypA_BipA"/>
    <property type="match status" value="1"/>
</dbReference>
<proteinExistence type="predicted"/>